<evidence type="ECO:0000256" key="6">
    <source>
        <dbReference type="ARBA" id="ARBA00023295"/>
    </source>
</evidence>
<dbReference type="SUPFAM" id="SSF51445">
    <property type="entry name" value="(Trans)glycosidases"/>
    <property type="match status" value="1"/>
</dbReference>
<feature type="domain" description="Alpha-L-fucosidase C-terminal" evidence="9">
    <location>
        <begin position="419"/>
        <end position="503"/>
    </location>
</feature>
<evidence type="ECO:0000256" key="7">
    <source>
        <dbReference type="SAM" id="SignalP"/>
    </source>
</evidence>
<dbReference type="SMART" id="SM00812">
    <property type="entry name" value="Alpha_L_fucos"/>
    <property type="match status" value="1"/>
</dbReference>
<dbReference type="PRINTS" id="PR00741">
    <property type="entry name" value="GLHYDRLASE29"/>
</dbReference>
<dbReference type="EMBL" id="VOXD01000009">
    <property type="protein sequence ID" value="TXF90111.1"/>
    <property type="molecule type" value="Genomic_DNA"/>
</dbReference>
<name>A0A5C7FHY7_9BACT</name>
<dbReference type="Gene3D" id="3.20.20.80">
    <property type="entry name" value="Glycosidases"/>
    <property type="match status" value="1"/>
</dbReference>
<dbReference type="Pfam" id="PF16757">
    <property type="entry name" value="Fucosidase_C"/>
    <property type="match status" value="1"/>
</dbReference>
<comment type="similarity">
    <text evidence="2">Belongs to the glycosyl hydrolase 29 family.</text>
</comment>
<dbReference type="GO" id="GO:0016139">
    <property type="term" value="P:glycoside catabolic process"/>
    <property type="evidence" value="ECO:0007669"/>
    <property type="project" value="TreeGrafter"/>
</dbReference>
<feature type="chain" id="PRO_5023107417" description="alpha-L-fucosidase" evidence="7">
    <location>
        <begin position="22"/>
        <end position="504"/>
    </location>
</feature>
<comment type="function">
    <text evidence="1">Alpha-L-fucosidase is responsible for hydrolyzing the alpha-1,6-linked fucose joined to the reducing-end N-acetylglucosamine of the carbohydrate moieties of glycoproteins.</text>
</comment>
<evidence type="ECO:0000256" key="3">
    <source>
        <dbReference type="ARBA" id="ARBA00012662"/>
    </source>
</evidence>
<evidence type="ECO:0000259" key="9">
    <source>
        <dbReference type="Pfam" id="PF16757"/>
    </source>
</evidence>
<sequence>MIMRYCLSLLLVLSLASRVSAQTEYTPEWEALKKHQAAPGWFADAKFGVYFHWGVYSVPAWGGEWYPRWMYVPDRVGWGEKIYGYHQETYGNDFHYHDFIPLWKGAQFDAREWVDAFAGSGAKIIGAIAEHHDGFSLWDSKVNPWNSARMGPKVNVVKAIQDEAKARDLKFMTTFHHGFNLMFYPKPENSWTRRSSNLNIVQDECKVPQDPQYRKLYGLMNNDEANDFWLAKLDEVINEYVPDYIWMDFGQRFIEENHRKRFLANYFNRAAEAGKDVVVNTKGDFFPQDLAIVNIERATMADIQPEVWVTDFILGSAWSYDKTRRTAIDPAKAIRILAEVVSKNGVMLLSAGPTPEGTIPEEQLATLKAMGEWLGVNGEAIYGTRPFVSYGEGTTLLTNDDSDAWKEFGALKKGIWDLNAGDVRYTQNGKTLYAIQLGWAEGQDGRLLSVFGKEAKGMKVRRVSVLGSEERITYQRTPMGLTVNMPREKPAHADMALVWRIELE</sequence>
<dbReference type="PANTHER" id="PTHR10030">
    <property type="entry name" value="ALPHA-L-FUCOSIDASE"/>
    <property type="match status" value="1"/>
</dbReference>
<protein>
    <recommendedName>
        <fullName evidence="3">alpha-L-fucosidase</fullName>
        <ecNumber evidence="3">3.2.1.51</ecNumber>
    </recommendedName>
</protein>
<comment type="caution">
    <text evidence="10">The sequence shown here is derived from an EMBL/GenBank/DDBJ whole genome shotgun (WGS) entry which is preliminary data.</text>
</comment>
<evidence type="ECO:0000256" key="1">
    <source>
        <dbReference type="ARBA" id="ARBA00004071"/>
    </source>
</evidence>
<dbReference type="InterPro" id="IPR057739">
    <property type="entry name" value="Glyco_hydro_29_N"/>
</dbReference>
<dbReference type="InterPro" id="IPR000933">
    <property type="entry name" value="Glyco_hydro_29"/>
</dbReference>
<evidence type="ECO:0000313" key="10">
    <source>
        <dbReference type="EMBL" id="TXF90111.1"/>
    </source>
</evidence>
<evidence type="ECO:0000256" key="4">
    <source>
        <dbReference type="ARBA" id="ARBA00022729"/>
    </source>
</evidence>
<dbReference type="InterPro" id="IPR031919">
    <property type="entry name" value="Fucosidase_C"/>
</dbReference>
<organism evidence="10 11">
    <name type="scientific">Neolewinella aurantiaca</name>
    <dbReference type="NCBI Taxonomy" id="2602767"/>
    <lineage>
        <taxon>Bacteria</taxon>
        <taxon>Pseudomonadati</taxon>
        <taxon>Bacteroidota</taxon>
        <taxon>Saprospiria</taxon>
        <taxon>Saprospirales</taxon>
        <taxon>Lewinellaceae</taxon>
        <taxon>Neolewinella</taxon>
    </lineage>
</organism>
<keyword evidence="5" id="KW-0378">Hydrolase</keyword>
<dbReference type="PANTHER" id="PTHR10030:SF37">
    <property type="entry name" value="ALPHA-L-FUCOSIDASE-RELATED"/>
    <property type="match status" value="1"/>
</dbReference>
<dbReference type="InterPro" id="IPR013780">
    <property type="entry name" value="Glyco_hydro_b"/>
</dbReference>
<dbReference type="GO" id="GO:0005764">
    <property type="term" value="C:lysosome"/>
    <property type="evidence" value="ECO:0007669"/>
    <property type="project" value="TreeGrafter"/>
</dbReference>
<feature type="domain" description="Glycoside hydrolase family 29 N-terminal" evidence="8">
    <location>
        <begin position="17"/>
        <end position="379"/>
    </location>
</feature>
<dbReference type="Proteomes" id="UP000321907">
    <property type="component" value="Unassembled WGS sequence"/>
</dbReference>
<reference evidence="10 11" key="1">
    <citation type="submission" date="2019-08" db="EMBL/GenBank/DDBJ databases">
        <title>Lewinella sp. strain SSH13 Genome sequencing and assembly.</title>
        <authorList>
            <person name="Kim I."/>
        </authorList>
    </citation>
    <scope>NUCLEOTIDE SEQUENCE [LARGE SCALE GENOMIC DNA]</scope>
    <source>
        <strain evidence="10 11">SSH13</strain>
    </source>
</reference>
<feature type="signal peptide" evidence="7">
    <location>
        <begin position="1"/>
        <end position="21"/>
    </location>
</feature>
<dbReference type="OrthoDB" id="1389336at2"/>
<dbReference type="Pfam" id="PF01120">
    <property type="entry name" value="Alpha_L_fucos"/>
    <property type="match status" value="1"/>
</dbReference>
<evidence type="ECO:0000256" key="2">
    <source>
        <dbReference type="ARBA" id="ARBA00007951"/>
    </source>
</evidence>
<evidence type="ECO:0000313" key="11">
    <source>
        <dbReference type="Proteomes" id="UP000321907"/>
    </source>
</evidence>
<keyword evidence="11" id="KW-1185">Reference proteome</keyword>
<keyword evidence="6" id="KW-0326">Glycosidase</keyword>
<proteinExistence type="inferred from homology"/>
<dbReference type="InterPro" id="IPR016286">
    <property type="entry name" value="FUC_metazoa-typ"/>
</dbReference>
<dbReference type="GO" id="GO:0006004">
    <property type="term" value="P:fucose metabolic process"/>
    <property type="evidence" value="ECO:0007669"/>
    <property type="project" value="InterPro"/>
</dbReference>
<dbReference type="GO" id="GO:0004560">
    <property type="term" value="F:alpha-L-fucosidase activity"/>
    <property type="evidence" value="ECO:0007669"/>
    <property type="project" value="InterPro"/>
</dbReference>
<dbReference type="EC" id="3.2.1.51" evidence="3"/>
<keyword evidence="4 7" id="KW-0732">Signal</keyword>
<dbReference type="AlphaFoldDB" id="A0A5C7FHY7"/>
<evidence type="ECO:0000256" key="5">
    <source>
        <dbReference type="ARBA" id="ARBA00022801"/>
    </source>
</evidence>
<gene>
    <name evidence="10" type="ORF">FUA23_07675</name>
</gene>
<evidence type="ECO:0000259" key="8">
    <source>
        <dbReference type="Pfam" id="PF01120"/>
    </source>
</evidence>
<dbReference type="Gene3D" id="2.60.40.1180">
    <property type="entry name" value="Golgi alpha-mannosidase II"/>
    <property type="match status" value="1"/>
</dbReference>
<accession>A0A5C7FHY7</accession>
<dbReference type="InterPro" id="IPR017853">
    <property type="entry name" value="GH"/>
</dbReference>